<dbReference type="Proteomes" id="UP000319210">
    <property type="component" value="Unassembled WGS sequence"/>
</dbReference>
<dbReference type="AlphaFoldDB" id="A0A4Y3R0Y3"/>
<name>A0A4Y3R0Y3_STRCI</name>
<evidence type="ECO:0000313" key="2">
    <source>
        <dbReference type="Proteomes" id="UP000319210"/>
    </source>
</evidence>
<accession>A0A4Y3R0Y3</accession>
<sequence length="85" mass="9309">MTGPDPVSGTFTAENPREVQVGVEHPPVEHLSHSSFLACRCGRLDAVFSEAFTAGQVDMREQVVEYLLRIDEADTATLVETNVYA</sequence>
<proteinExistence type="predicted"/>
<dbReference type="EMBL" id="BJMM01000012">
    <property type="protein sequence ID" value="GEB50433.1"/>
    <property type="molecule type" value="Genomic_DNA"/>
</dbReference>
<keyword evidence="2" id="KW-1185">Reference proteome</keyword>
<reference evidence="1 2" key="1">
    <citation type="submission" date="2019-06" db="EMBL/GenBank/DDBJ databases">
        <title>Whole genome shotgun sequence of Streptomyces cacaoi subsp. cacaoi NBRC 12748.</title>
        <authorList>
            <person name="Hosoyama A."/>
            <person name="Uohara A."/>
            <person name="Ohji S."/>
            <person name="Ichikawa N."/>
        </authorList>
    </citation>
    <scope>NUCLEOTIDE SEQUENCE [LARGE SCALE GENOMIC DNA]</scope>
    <source>
        <strain evidence="1 2">NBRC 12748</strain>
    </source>
</reference>
<organism evidence="1 2">
    <name type="scientific">Streptomyces cacaoi</name>
    <dbReference type="NCBI Taxonomy" id="1898"/>
    <lineage>
        <taxon>Bacteria</taxon>
        <taxon>Bacillati</taxon>
        <taxon>Actinomycetota</taxon>
        <taxon>Actinomycetes</taxon>
        <taxon>Kitasatosporales</taxon>
        <taxon>Streptomycetaceae</taxon>
        <taxon>Streptomyces</taxon>
    </lineage>
</organism>
<evidence type="ECO:0000313" key="1">
    <source>
        <dbReference type="EMBL" id="GEB50433.1"/>
    </source>
</evidence>
<comment type="caution">
    <text evidence="1">The sequence shown here is derived from an EMBL/GenBank/DDBJ whole genome shotgun (WGS) entry which is preliminary data.</text>
</comment>
<protein>
    <submittedName>
        <fullName evidence="1">Uncharacterized protein</fullName>
    </submittedName>
</protein>
<gene>
    <name evidence="1" type="ORF">SCA03_29840</name>
</gene>